<dbReference type="RefSeq" id="WP_127978069.1">
    <property type="nucleotide sequence ID" value="NZ_CAXSQU010000038.1"/>
</dbReference>
<sequence>MMSMSGLVTSIKILKLSERPLVYFKLNNQSCLIASHSLSFLADVENGMRVVVAGDYNSRKQFIIKKYAVVGKTSIMLEFESSRFQRKKV</sequence>
<dbReference type="Proteomes" id="UP000288388">
    <property type="component" value="Unassembled WGS sequence"/>
</dbReference>
<gene>
    <name evidence="1" type="ORF">EK398_01410</name>
</gene>
<dbReference type="AlphaFoldDB" id="A0A437UJ14"/>
<name>A0A437UJ14_ENTAV</name>
<protein>
    <submittedName>
        <fullName evidence="1">Uncharacterized protein</fullName>
    </submittedName>
</protein>
<evidence type="ECO:0000313" key="1">
    <source>
        <dbReference type="EMBL" id="RVU93627.1"/>
    </source>
</evidence>
<evidence type="ECO:0000313" key="2">
    <source>
        <dbReference type="Proteomes" id="UP000288388"/>
    </source>
</evidence>
<organism evidence="1 2">
    <name type="scientific">Enterococcus avium</name>
    <name type="common">Streptococcus avium</name>
    <dbReference type="NCBI Taxonomy" id="33945"/>
    <lineage>
        <taxon>Bacteria</taxon>
        <taxon>Bacillati</taxon>
        <taxon>Bacillota</taxon>
        <taxon>Bacilli</taxon>
        <taxon>Lactobacillales</taxon>
        <taxon>Enterococcaceae</taxon>
        <taxon>Enterococcus</taxon>
    </lineage>
</organism>
<comment type="caution">
    <text evidence="1">The sequence shown here is derived from an EMBL/GenBank/DDBJ whole genome shotgun (WGS) entry which is preliminary data.</text>
</comment>
<proteinExistence type="predicted"/>
<dbReference type="EMBL" id="RYZS01000001">
    <property type="protein sequence ID" value="RVU93627.1"/>
    <property type="molecule type" value="Genomic_DNA"/>
</dbReference>
<reference evidence="1 2" key="1">
    <citation type="submission" date="2018-12" db="EMBL/GenBank/DDBJ databases">
        <title>A novel vanA-carrying plasmid in a clinical isolate of Enterococcus avium.</title>
        <authorList>
            <person name="Bernasconi O.J."/>
            <person name="Luzzaro F."/>
            <person name="Endimiani A."/>
        </authorList>
    </citation>
    <scope>NUCLEOTIDE SEQUENCE [LARGE SCALE GENOMIC DNA]</scope>
    <source>
        <strain evidence="1 2">LC0559/18</strain>
    </source>
</reference>
<accession>A0A437UJ14</accession>